<reference evidence="1 2" key="1">
    <citation type="submission" date="2021-01" db="EMBL/GenBank/DDBJ databases">
        <title>Whole genome shotgun sequence of Catellatospora citrea NBRC 14495.</title>
        <authorList>
            <person name="Komaki H."/>
            <person name="Tamura T."/>
        </authorList>
    </citation>
    <scope>NUCLEOTIDE SEQUENCE [LARGE SCALE GENOMIC DNA]</scope>
    <source>
        <strain evidence="1 2">NBRC 14495</strain>
    </source>
</reference>
<accession>A0A8J3KBR0</accession>
<dbReference type="AlphaFoldDB" id="A0A8J3KBR0"/>
<name>A0A8J3KBR0_9ACTN</name>
<organism evidence="1 2">
    <name type="scientific">Catellatospora citrea</name>
    <dbReference type="NCBI Taxonomy" id="53366"/>
    <lineage>
        <taxon>Bacteria</taxon>
        <taxon>Bacillati</taxon>
        <taxon>Actinomycetota</taxon>
        <taxon>Actinomycetes</taxon>
        <taxon>Micromonosporales</taxon>
        <taxon>Micromonosporaceae</taxon>
        <taxon>Catellatospora</taxon>
    </lineage>
</organism>
<gene>
    <name evidence="1" type="ORF">Cci01nite_27880</name>
</gene>
<dbReference type="EMBL" id="BONH01000009">
    <property type="protein sequence ID" value="GIF97694.1"/>
    <property type="molecule type" value="Genomic_DNA"/>
</dbReference>
<protein>
    <submittedName>
        <fullName evidence="1">Uncharacterized protein</fullName>
    </submittedName>
</protein>
<evidence type="ECO:0000313" key="2">
    <source>
        <dbReference type="Proteomes" id="UP000659904"/>
    </source>
</evidence>
<evidence type="ECO:0000313" key="1">
    <source>
        <dbReference type="EMBL" id="GIF97694.1"/>
    </source>
</evidence>
<keyword evidence="2" id="KW-1185">Reference proteome</keyword>
<sequence>MSLLCCVLLSGCMPQEIPDLVPLPTPSTAAASPAAGPLQAALLTAADLPAGFVHFDYFEQPTSGETGCAGDFDPPKPDAVTQFRRGEAGPFVHTTLTRLSVADATALMLAARRFTDQCPSYTLRDMNGTLLTTRVTAGSITGLGDETVATRFTTTADGYPPFLSDQVLVRRGGLLILLAHNAFYQLDTAVTTIAVRAAVARAERFS</sequence>
<dbReference type="Proteomes" id="UP000659904">
    <property type="component" value="Unassembled WGS sequence"/>
</dbReference>
<comment type="caution">
    <text evidence="1">The sequence shown here is derived from an EMBL/GenBank/DDBJ whole genome shotgun (WGS) entry which is preliminary data.</text>
</comment>
<proteinExistence type="predicted"/>